<dbReference type="SUPFAM" id="SSF102114">
    <property type="entry name" value="Radical SAM enzymes"/>
    <property type="match status" value="1"/>
</dbReference>
<dbReference type="InterPro" id="IPR013785">
    <property type="entry name" value="Aldolase_TIM"/>
</dbReference>
<dbReference type="GO" id="GO:0046872">
    <property type="term" value="F:metal ion binding"/>
    <property type="evidence" value="ECO:0007669"/>
    <property type="project" value="UniProtKB-KW"/>
</dbReference>
<evidence type="ECO:0000256" key="6">
    <source>
        <dbReference type="ARBA" id="ARBA00022603"/>
    </source>
</evidence>
<keyword evidence="6 14" id="KW-0489">Methyltransferase</keyword>
<dbReference type="InterPro" id="IPR048641">
    <property type="entry name" value="RlmN_N"/>
</dbReference>
<keyword evidence="10" id="KW-0479">Metal-binding</keyword>
<dbReference type="InterPro" id="IPR004383">
    <property type="entry name" value="rRNA_lsu_MTrfase_RlmN/Cfr"/>
</dbReference>
<dbReference type="Pfam" id="PF21016">
    <property type="entry name" value="RlmN_N"/>
    <property type="match status" value="1"/>
</dbReference>
<keyword evidence="8" id="KW-0949">S-adenosyl-L-methionine</keyword>
<organism evidence="14">
    <name type="scientific">gut metagenome</name>
    <dbReference type="NCBI Taxonomy" id="749906"/>
    <lineage>
        <taxon>unclassified sequences</taxon>
        <taxon>metagenomes</taxon>
        <taxon>organismal metagenomes</taxon>
    </lineage>
</organism>
<dbReference type="SFLD" id="SFLDS00029">
    <property type="entry name" value="Radical_SAM"/>
    <property type="match status" value="1"/>
</dbReference>
<feature type="domain" description="Radical SAM core" evidence="13">
    <location>
        <begin position="99"/>
        <end position="339"/>
    </location>
</feature>
<keyword evidence="9" id="KW-0819">tRNA processing</keyword>
<keyword evidence="4" id="KW-0963">Cytoplasm</keyword>
<comment type="subcellular location">
    <subcellularLocation>
        <location evidence="2">Cytoplasm</location>
    </subcellularLocation>
</comment>
<accession>J9GMG1</accession>
<dbReference type="Gene3D" id="1.10.150.530">
    <property type="match status" value="1"/>
</dbReference>
<comment type="cofactor">
    <cofactor evidence="1">
        <name>[4Fe-4S] cluster</name>
        <dbReference type="ChEBI" id="CHEBI:49883"/>
    </cofactor>
</comment>
<dbReference type="SFLD" id="SFLDG01062">
    <property type="entry name" value="methyltransferase_(Class_A)"/>
    <property type="match status" value="1"/>
</dbReference>
<dbReference type="GO" id="GO:0051539">
    <property type="term" value="F:4 iron, 4 sulfur cluster binding"/>
    <property type="evidence" value="ECO:0007669"/>
    <property type="project" value="UniProtKB-KW"/>
</dbReference>
<sequence>MPNLTPLLGHTLEELKQIATQLGLPAFVGKQMADWLYKKRVTSIEEMRNLSKVAREKLKAAYTVGASQPVEGKHSVDGTSKYLYTTTKGDYIETVFIPDGDRGTICVSCQVGCKMGCAFCMTGRQGYVASLSAADILNQLYSLPEAERLTNIVFMGQGEPFDNLDAVLRVTEILMADWGYGWSPKRITVSSVGLSKGLIRFLEDSPCHLAISLHHPIPEERAKIMPAERAFSIRDVVNVLKQYDFCRKADASVNYELGTKQRRLSFEYIVFDGLNDSLRHADALLDLLKDLDCRVNLIRFHDIPDTPLRGVGNEQMTRFRDYLTAHGLFTTIRASRGQDIFAACGLLSTAQQEANKHQG</sequence>
<evidence type="ECO:0000313" key="14">
    <source>
        <dbReference type="EMBL" id="EJX09172.1"/>
    </source>
</evidence>
<evidence type="ECO:0000256" key="4">
    <source>
        <dbReference type="ARBA" id="ARBA00022490"/>
    </source>
</evidence>
<evidence type="ECO:0000256" key="10">
    <source>
        <dbReference type="ARBA" id="ARBA00022723"/>
    </source>
</evidence>
<evidence type="ECO:0000256" key="2">
    <source>
        <dbReference type="ARBA" id="ARBA00004496"/>
    </source>
</evidence>
<dbReference type="GO" id="GO:0030488">
    <property type="term" value="P:tRNA methylation"/>
    <property type="evidence" value="ECO:0007669"/>
    <property type="project" value="InterPro"/>
</dbReference>
<evidence type="ECO:0000259" key="13">
    <source>
        <dbReference type="PROSITE" id="PS51918"/>
    </source>
</evidence>
<comment type="caution">
    <text evidence="14">The sequence shown here is derived from an EMBL/GenBank/DDBJ whole genome shotgun (WGS) entry which is preliminary data.</text>
</comment>
<keyword evidence="11" id="KW-0408">Iron</keyword>
<proteinExistence type="predicted"/>
<evidence type="ECO:0000256" key="8">
    <source>
        <dbReference type="ARBA" id="ARBA00022691"/>
    </source>
</evidence>
<dbReference type="PANTHER" id="PTHR30544:SF5">
    <property type="entry name" value="RADICAL SAM CORE DOMAIN-CONTAINING PROTEIN"/>
    <property type="match status" value="1"/>
</dbReference>
<evidence type="ECO:0000256" key="12">
    <source>
        <dbReference type="ARBA" id="ARBA00023014"/>
    </source>
</evidence>
<dbReference type="PIRSF" id="PIRSF006004">
    <property type="entry name" value="CHP00048"/>
    <property type="match status" value="1"/>
</dbReference>
<protein>
    <submittedName>
        <fullName evidence="14">Ribosomal RNA large subunit methyltransferase N</fullName>
    </submittedName>
</protein>
<dbReference type="GO" id="GO:0008173">
    <property type="term" value="F:RNA methyltransferase activity"/>
    <property type="evidence" value="ECO:0007669"/>
    <property type="project" value="InterPro"/>
</dbReference>
<evidence type="ECO:0000256" key="7">
    <source>
        <dbReference type="ARBA" id="ARBA00022679"/>
    </source>
</evidence>
<dbReference type="PANTHER" id="PTHR30544">
    <property type="entry name" value="23S RRNA METHYLTRANSFERASE"/>
    <property type="match status" value="1"/>
</dbReference>
<keyword evidence="5" id="KW-0698">rRNA processing</keyword>
<keyword evidence="3" id="KW-0004">4Fe-4S</keyword>
<dbReference type="Pfam" id="PF04055">
    <property type="entry name" value="Radical_SAM"/>
    <property type="match status" value="1"/>
</dbReference>
<reference evidence="14" key="1">
    <citation type="journal article" date="2012" name="PLoS ONE">
        <title>Gene sets for utilization of primary and secondary nutrition supplies in the distal gut of endangered iberian lynx.</title>
        <authorList>
            <person name="Alcaide M."/>
            <person name="Messina E."/>
            <person name="Richter M."/>
            <person name="Bargiela R."/>
            <person name="Peplies J."/>
            <person name="Huws S.A."/>
            <person name="Newbold C.J."/>
            <person name="Golyshin P.N."/>
            <person name="Simon M.A."/>
            <person name="Lopez G."/>
            <person name="Yakimov M.M."/>
            <person name="Ferrer M."/>
        </authorList>
    </citation>
    <scope>NUCLEOTIDE SEQUENCE</scope>
</reference>
<evidence type="ECO:0000256" key="9">
    <source>
        <dbReference type="ARBA" id="ARBA00022694"/>
    </source>
</evidence>
<dbReference type="InterPro" id="IPR058240">
    <property type="entry name" value="rSAM_sf"/>
</dbReference>
<dbReference type="InterPro" id="IPR027492">
    <property type="entry name" value="RNA_MTrfase_RlmN"/>
</dbReference>
<dbReference type="GO" id="GO:0070475">
    <property type="term" value="P:rRNA base methylation"/>
    <property type="evidence" value="ECO:0007669"/>
    <property type="project" value="InterPro"/>
</dbReference>
<evidence type="ECO:0000256" key="3">
    <source>
        <dbReference type="ARBA" id="ARBA00022485"/>
    </source>
</evidence>
<keyword evidence="12" id="KW-0411">Iron-sulfur</keyword>
<dbReference type="SFLD" id="SFLDF00275">
    <property type="entry name" value="adenosine_C2_methyltransferase"/>
    <property type="match status" value="1"/>
</dbReference>
<dbReference type="AlphaFoldDB" id="J9GMG1"/>
<dbReference type="EMBL" id="AMCI01000446">
    <property type="protein sequence ID" value="EJX09172.1"/>
    <property type="molecule type" value="Genomic_DNA"/>
</dbReference>
<dbReference type="Gene3D" id="3.20.20.70">
    <property type="entry name" value="Aldolase class I"/>
    <property type="match status" value="1"/>
</dbReference>
<name>J9GMG1_9ZZZZ</name>
<evidence type="ECO:0000256" key="11">
    <source>
        <dbReference type="ARBA" id="ARBA00023004"/>
    </source>
</evidence>
<evidence type="ECO:0000256" key="5">
    <source>
        <dbReference type="ARBA" id="ARBA00022552"/>
    </source>
</evidence>
<dbReference type="InterPro" id="IPR040072">
    <property type="entry name" value="Methyltransferase_A"/>
</dbReference>
<dbReference type="NCBIfam" id="TIGR00048">
    <property type="entry name" value="rRNA_mod_RlmN"/>
    <property type="match status" value="1"/>
</dbReference>
<gene>
    <name evidence="14" type="ORF">EVA_02718</name>
</gene>
<keyword evidence="7 14" id="KW-0808">Transferase</keyword>
<evidence type="ECO:0000256" key="1">
    <source>
        <dbReference type="ARBA" id="ARBA00001966"/>
    </source>
</evidence>
<dbReference type="InterPro" id="IPR007197">
    <property type="entry name" value="rSAM"/>
</dbReference>
<dbReference type="PROSITE" id="PS51918">
    <property type="entry name" value="RADICAL_SAM"/>
    <property type="match status" value="1"/>
</dbReference>
<dbReference type="GO" id="GO:0005737">
    <property type="term" value="C:cytoplasm"/>
    <property type="evidence" value="ECO:0007669"/>
    <property type="project" value="UniProtKB-SubCell"/>
</dbReference>